<dbReference type="EMBL" id="CP017147">
    <property type="protein sequence ID" value="AOO82463.1"/>
    <property type="molecule type" value="Genomic_DNA"/>
</dbReference>
<dbReference type="OrthoDB" id="9793567at2"/>
<proteinExistence type="inferred from homology"/>
<dbReference type="HAMAP" id="MF_00771">
    <property type="entry name" value="UPF0310"/>
    <property type="match status" value="1"/>
</dbReference>
<sequence>MNGHWIAVAAAEHVRRGLSGGFMQVCHGKGAPLRRIKPGDHVVYYSPTATFGGLDRLQAFTAIGTVREREPYRADMGNGFQPFRRDVDWLEAQEAPIRPLLDRLHLTAGQRNWGYQLRFGLLGVETHDFEIIASAMSAHAVNAASL</sequence>
<dbReference type="RefSeq" id="WP_069691672.1">
    <property type="nucleotide sequence ID" value="NZ_CP017147.1"/>
</dbReference>
<dbReference type="STRING" id="1526658.BHK69_20260"/>
<accession>A0A1D7U511</accession>
<dbReference type="NCBIfam" id="NF002616">
    <property type="entry name" value="PRK02268.1-2"/>
    <property type="match status" value="1"/>
</dbReference>
<keyword evidence="4" id="KW-1185">Reference proteome</keyword>
<evidence type="ECO:0000313" key="3">
    <source>
        <dbReference type="EMBL" id="AOO82463.1"/>
    </source>
</evidence>
<organism evidence="3 4">
    <name type="scientific">Bosea vaviloviae</name>
    <dbReference type="NCBI Taxonomy" id="1526658"/>
    <lineage>
        <taxon>Bacteria</taxon>
        <taxon>Pseudomonadati</taxon>
        <taxon>Pseudomonadota</taxon>
        <taxon>Alphaproteobacteria</taxon>
        <taxon>Hyphomicrobiales</taxon>
        <taxon>Boseaceae</taxon>
        <taxon>Bosea</taxon>
    </lineage>
</organism>
<dbReference type="Pfam" id="PF01878">
    <property type="entry name" value="EVE"/>
    <property type="match status" value="1"/>
</dbReference>
<protein>
    <recommendedName>
        <fullName evidence="1">UPF0310 protein BHK69_20260</fullName>
    </recommendedName>
</protein>
<feature type="domain" description="EVE" evidence="2">
    <location>
        <begin position="5"/>
        <end position="134"/>
    </location>
</feature>
<reference evidence="3 4" key="1">
    <citation type="journal article" date="2015" name="Antonie Van Leeuwenhoek">
        <title>Bosea vaviloviae sp. nov., a new species of slow-growing rhizobia isolated from nodules of the relict species Vavilovia formosa (Stev.) Fed.</title>
        <authorList>
            <person name="Safronova V.I."/>
            <person name="Kuznetsova I.G."/>
            <person name="Sazanova A.L."/>
            <person name="Kimeklis A.K."/>
            <person name="Belimov A.A."/>
            <person name="Andronov E.E."/>
            <person name="Pinaev A.G."/>
            <person name="Chizhevskaya E.P."/>
            <person name="Pukhaev A.R."/>
            <person name="Popov K.P."/>
            <person name="Willems A."/>
            <person name="Tikhonovich I.A."/>
        </authorList>
    </citation>
    <scope>NUCLEOTIDE SEQUENCE [LARGE SCALE GENOMIC DNA]</scope>
    <source>
        <strain evidence="3 4">Vaf18</strain>
    </source>
</reference>
<dbReference type="AlphaFoldDB" id="A0A1D7U511"/>
<dbReference type="Proteomes" id="UP000094969">
    <property type="component" value="Chromosome"/>
</dbReference>
<dbReference type="InterPro" id="IPR002740">
    <property type="entry name" value="EVE_domain"/>
</dbReference>
<dbReference type="InterPro" id="IPR022996">
    <property type="entry name" value="UPF0310"/>
</dbReference>
<gene>
    <name evidence="3" type="ORF">BHK69_20260</name>
</gene>
<dbReference type="Gene3D" id="3.10.590.10">
    <property type="entry name" value="ph1033 like domains"/>
    <property type="match status" value="1"/>
</dbReference>
<evidence type="ECO:0000256" key="1">
    <source>
        <dbReference type="HAMAP-Rule" id="MF_00771"/>
    </source>
</evidence>
<name>A0A1D7U511_9HYPH</name>
<dbReference type="SUPFAM" id="SSF88697">
    <property type="entry name" value="PUA domain-like"/>
    <property type="match status" value="1"/>
</dbReference>
<dbReference type="KEGG" id="bvv:BHK69_20260"/>
<dbReference type="InterPro" id="IPR015947">
    <property type="entry name" value="PUA-like_sf"/>
</dbReference>
<dbReference type="CDD" id="cd21132">
    <property type="entry name" value="EVE-like"/>
    <property type="match status" value="1"/>
</dbReference>
<evidence type="ECO:0000313" key="4">
    <source>
        <dbReference type="Proteomes" id="UP000094969"/>
    </source>
</evidence>
<evidence type="ECO:0000259" key="2">
    <source>
        <dbReference type="Pfam" id="PF01878"/>
    </source>
</evidence>
<comment type="similarity">
    <text evidence="1">Belongs to the UPF0310 family.</text>
</comment>